<keyword evidence="2" id="KW-1185">Reference proteome</keyword>
<proteinExistence type="predicted"/>
<gene>
    <name evidence="1" type="ORF">GSU69_19295</name>
</gene>
<protein>
    <submittedName>
        <fullName evidence="1">Uncharacterized protein</fullName>
    </submittedName>
</protein>
<accession>A0ABX6H5Q9</accession>
<dbReference type="Proteomes" id="UP000464597">
    <property type="component" value="Plasmid unnamed1"/>
</dbReference>
<evidence type="ECO:0000313" key="2">
    <source>
        <dbReference type="Proteomes" id="UP000464597"/>
    </source>
</evidence>
<reference evidence="2" key="1">
    <citation type="submission" date="2019-12" db="EMBL/GenBank/DDBJ databases">
        <title>Complete and draft genome sequences of new strains and members of some known species of the genus Rathayibacter isolated from plants.</title>
        <authorList>
            <person name="Tarlachkov S.V."/>
            <person name="Starodumova I.P."/>
            <person name="Dorofeeva L.V."/>
            <person name="Prisyazhnaya N.V."/>
            <person name="Leyn S."/>
            <person name="Zlamal J."/>
            <person name="Elan M."/>
            <person name="Osterman A.L."/>
            <person name="Nadler S."/>
            <person name="Subbotin S.A."/>
            <person name="Evtushenko L.I."/>
        </authorList>
    </citation>
    <scope>NUCLEOTIDE SEQUENCE [LARGE SCALE GENOMIC DNA]</scope>
    <source>
        <strain evidence="2">VKM Ac-2802</strain>
        <plasmid evidence="2">unnamed1</plasmid>
    </source>
</reference>
<evidence type="ECO:0000313" key="1">
    <source>
        <dbReference type="EMBL" id="QHC65000.1"/>
    </source>
</evidence>
<keyword evidence="1" id="KW-0614">Plasmid</keyword>
<dbReference type="EMBL" id="CP047181">
    <property type="protein sequence ID" value="QHC65000.1"/>
    <property type="molecule type" value="Genomic_DNA"/>
</dbReference>
<dbReference type="RefSeq" id="WP_055794438.1">
    <property type="nucleotide sequence ID" value="NZ_CP047181.1"/>
</dbReference>
<name>A0ABX6H5Q9_9MICO</name>
<geneLocation type="plasmid" evidence="1 2">
    <name>unnamed1</name>
</geneLocation>
<organism evidence="1 2">
    <name type="scientific">Rathayibacter festucae</name>
    <dbReference type="NCBI Taxonomy" id="110937"/>
    <lineage>
        <taxon>Bacteria</taxon>
        <taxon>Bacillati</taxon>
        <taxon>Actinomycetota</taxon>
        <taxon>Actinomycetes</taxon>
        <taxon>Micrococcales</taxon>
        <taxon>Microbacteriaceae</taxon>
        <taxon>Rathayibacter</taxon>
    </lineage>
</organism>
<sequence length="85" mass="9414">MQTATDLQTTAKTYLTLANTRAVSIRVVGTDPKTTPSVLVTRRPSGVWEAWHSDQLHGITSGSFRHCVTHARRAAIRRVAPFLSR</sequence>